<accession>A0A369AAL0</accession>
<sequence>MHIVQSKSEFAPIPLLHSFRTFVIYSDESSLQAGEFISHPAIQGIRISAYCIAKDSVVTNASKEKISWLDRMFPALFLRKTGLNALKNCTIVLFSESKFLLKVIEKLAAKNTLLYWGNLQTKKAQVHFSPQSNDPDSITSFIHCIQKVRF</sequence>
<dbReference type="EMBL" id="QPJS01000001">
    <property type="protein sequence ID" value="RCX05336.1"/>
    <property type="molecule type" value="Genomic_DNA"/>
</dbReference>
<protein>
    <submittedName>
        <fullName evidence="1">Uncharacterized protein</fullName>
    </submittedName>
</protein>
<dbReference type="RefSeq" id="WP_114365747.1">
    <property type="nucleotide sequence ID" value="NZ_BHZF01000001.1"/>
</dbReference>
<comment type="caution">
    <text evidence="1">The sequence shown here is derived from an EMBL/GenBank/DDBJ whole genome shotgun (WGS) entry which is preliminary data.</text>
</comment>
<evidence type="ECO:0000313" key="2">
    <source>
        <dbReference type="Proteomes" id="UP000253517"/>
    </source>
</evidence>
<organism evidence="1 2">
    <name type="scientific">Schleiferia thermophila</name>
    <dbReference type="NCBI Taxonomy" id="884107"/>
    <lineage>
        <taxon>Bacteria</taxon>
        <taxon>Pseudomonadati</taxon>
        <taxon>Bacteroidota</taxon>
        <taxon>Flavobacteriia</taxon>
        <taxon>Flavobacteriales</taxon>
        <taxon>Schleiferiaceae</taxon>
        <taxon>Schleiferia</taxon>
    </lineage>
</organism>
<reference evidence="1 2" key="1">
    <citation type="submission" date="2018-07" db="EMBL/GenBank/DDBJ databases">
        <title>Genomic Encyclopedia of Type Strains, Phase IV (KMG-IV): sequencing the most valuable type-strain genomes for metagenomic binning, comparative biology and taxonomic classification.</title>
        <authorList>
            <person name="Goeker M."/>
        </authorList>
    </citation>
    <scope>NUCLEOTIDE SEQUENCE [LARGE SCALE GENOMIC DNA]</scope>
    <source>
        <strain evidence="1 2">DSM 21410</strain>
    </source>
</reference>
<dbReference type="Proteomes" id="UP000253517">
    <property type="component" value="Unassembled WGS sequence"/>
</dbReference>
<dbReference type="AlphaFoldDB" id="A0A369AAL0"/>
<evidence type="ECO:0000313" key="1">
    <source>
        <dbReference type="EMBL" id="RCX05336.1"/>
    </source>
</evidence>
<keyword evidence="2" id="KW-1185">Reference proteome</keyword>
<name>A0A369AAL0_9FLAO</name>
<gene>
    <name evidence="1" type="ORF">DES35_101621</name>
</gene>
<proteinExistence type="predicted"/>